<evidence type="ECO:0000256" key="1">
    <source>
        <dbReference type="SAM" id="Coils"/>
    </source>
</evidence>
<evidence type="ECO:0000256" key="2">
    <source>
        <dbReference type="SAM" id="MobiDB-lite"/>
    </source>
</evidence>
<name>A0ABQ3ICX2_9PSEU</name>
<reference evidence="4" key="1">
    <citation type="journal article" date="2019" name="Int. J. Syst. Evol. Microbiol.">
        <title>The Global Catalogue of Microorganisms (GCM) 10K type strain sequencing project: providing services to taxonomists for standard genome sequencing and annotation.</title>
        <authorList>
            <consortium name="The Broad Institute Genomics Platform"/>
            <consortium name="The Broad Institute Genome Sequencing Center for Infectious Disease"/>
            <person name="Wu L."/>
            <person name="Ma J."/>
        </authorList>
    </citation>
    <scope>NUCLEOTIDE SEQUENCE [LARGE SCALE GENOMIC DNA]</scope>
    <source>
        <strain evidence="4">CGMCC 4.7677</strain>
    </source>
</reference>
<dbReference type="RefSeq" id="WP_191242882.1">
    <property type="nucleotide sequence ID" value="NZ_BNAU01000001.1"/>
</dbReference>
<evidence type="ECO:0000313" key="3">
    <source>
        <dbReference type="EMBL" id="GHE78716.1"/>
    </source>
</evidence>
<feature type="region of interest" description="Disordered" evidence="2">
    <location>
        <begin position="1"/>
        <end position="41"/>
    </location>
</feature>
<accession>A0ABQ3ICX2</accession>
<keyword evidence="4" id="KW-1185">Reference proteome</keyword>
<proteinExistence type="predicted"/>
<organism evidence="3 4">
    <name type="scientific">Amycolatopsis deserti</name>
    <dbReference type="NCBI Taxonomy" id="185696"/>
    <lineage>
        <taxon>Bacteria</taxon>
        <taxon>Bacillati</taxon>
        <taxon>Actinomycetota</taxon>
        <taxon>Actinomycetes</taxon>
        <taxon>Pseudonocardiales</taxon>
        <taxon>Pseudonocardiaceae</taxon>
        <taxon>Amycolatopsis</taxon>
    </lineage>
</organism>
<gene>
    <name evidence="3" type="ORF">GCM10017786_05520</name>
</gene>
<feature type="coiled-coil region" evidence="1">
    <location>
        <begin position="83"/>
        <end position="110"/>
    </location>
</feature>
<evidence type="ECO:0000313" key="4">
    <source>
        <dbReference type="Proteomes" id="UP000605897"/>
    </source>
</evidence>
<dbReference type="Proteomes" id="UP000605897">
    <property type="component" value="Unassembled WGS sequence"/>
</dbReference>
<comment type="caution">
    <text evidence="3">The sequence shown here is derived from an EMBL/GenBank/DDBJ whole genome shotgun (WGS) entry which is preliminary data.</text>
</comment>
<keyword evidence="1" id="KW-0175">Coiled coil</keyword>
<protein>
    <submittedName>
        <fullName evidence="3">Uncharacterized protein</fullName>
    </submittedName>
</protein>
<dbReference type="EMBL" id="BNAU01000001">
    <property type="protein sequence ID" value="GHE78716.1"/>
    <property type="molecule type" value="Genomic_DNA"/>
</dbReference>
<feature type="compositionally biased region" description="Polar residues" evidence="2">
    <location>
        <begin position="1"/>
        <end position="16"/>
    </location>
</feature>
<sequence length="123" mass="13249">MTTVSHEPASETTGSRTRAEREPWFPVYGDGGPPGAGRDPESLRATLATVAETAAVLTALLDGLRREQTRERAIRQTPVCVELDQAAAAADDLRAAAESAARAVAAFERRTPQVRLPRQETPR</sequence>